<evidence type="ECO:0000313" key="6">
    <source>
        <dbReference type="Proteomes" id="UP000244523"/>
    </source>
</evidence>
<dbReference type="AlphaFoldDB" id="A0A2T6KJY3"/>
<feature type="binding site" evidence="2">
    <location>
        <position position="62"/>
    </location>
    <ligand>
        <name>Cu cation</name>
        <dbReference type="ChEBI" id="CHEBI:23378"/>
    </ligand>
</feature>
<evidence type="ECO:0000256" key="4">
    <source>
        <dbReference type="SAM" id="SignalP"/>
    </source>
</evidence>
<accession>A0A2T6KJY3</accession>
<feature type="disulfide bond" description="Redox-active" evidence="3">
    <location>
        <begin position="58"/>
        <end position="62"/>
    </location>
</feature>
<organism evidence="5 6">
    <name type="scientific">Yoonia sediminilitoris</name>
    <dbReference type="NCBI Taxonomy" id="1286148"/>
    <lineage>
        <taxon>Bacteria</taxon>
        <taxon>Pseudomonadati</taxon>
        <taxon>Pseudomonadota</taxon>
        <taxon>Alphaproteobacteria</taxon>
        <taxon>Rhodobacterales</taxon>
        <taxon>Paracoccaceae</taxon>
        <taxon>Yoonia</taxon>
    </lineage>
</organism>
<evidence type="ECO:0000256" key="2">
    <source>
        <dbReference type="PIRSR" id="PIRSR603782-1"/>
    </source>
</evidence>
<dbReference type="InterPro" id="IPR036249">
    <property type="entry name" value="Thioredoxin-like_sf"/>
</dbReference>
<comment type="caution">
    <text evidence="5">The sequence shown here is derived from an EMBL/GenBank/DDBJ whole genome shotgun (WGS) entry which is preliminary data.</text>
</comment>
<dbReference type="SUPFAM" id="SSF52833">
    <property type="entry name" value="Thioredoxin-like"/>
    <property type="match status" value="1"/>
</dbReference>
<feature type="signal peptide" evidence="4">
    <location>
        <begin position="1"/>
        <end position="18"/>
    </location>
</feature>
<gene>
    <name evidence="5" type="ORF">C8N45_103110</name>
</gene>
<dbReference type="RefSeq" id="WP_108385868.1">
    <property type="nucleotide sequence ID" value="NZ_QBUD01000003.1"/>
</dbReference>
<keyword evidence="4" id="KW-0732">Signal</keyword>
<feature type="binding site" evidence="2">
    <location>
        <position position="146"/>
    </location>
    <ligand>
        <name>Cu cation</name>
        <dbReference type="ChEBI" id="CHEBI:23378"/>
    </ligand>
</feature>
<reference evidence="5 6" key="1">
    <citation type="submission" date="2018-04" db="EMBL/GenBank/DDBJ databases">
        <title>Genomic Encyclopedia of Archaeal and Bacterial Type Strains, Phase II (KMG-II): from individual species to whole genera.</title>
        <authorList>
            <person name="Goeker M."/>
        </authorList>
    </citation>
    <scope>NUCLEOTIDE SEQUENCE [LARGE SCALE GENOMIC DNA]</scope>
    <source>
        <strain evidence="5 6">DSM 29955</strain>
    </source>
</reference>
<keyword evidence="3" id="KW-1015">Disulfide bond</keyword>
<dbReference type="CDD" id="cd02968">
    <property type="entry name" value="SCO"/>
    <property type="match status" value="1"/>
</dbReference>
<evidence type="ECO:0000256" key="1">
    <source>
        <dbReference type="ARBA" id="ARBA00010996"/>
    </source>
</evidence>
<dbReference type="InterPro" id="IPR003782">
    <property type="entry name" value="SCO1/SenC"/>
</dbReference>
<feature type="chain" id="PRO_5015488096" evidence="4">
    <location>
        <begin position="19"/>
        <end position="185"/>
    </location>
</feature>
<proteinExistence type="inferred from homology"/>
<dbReference type="EMBL" id="QBUD01000003">
    <property type="protein sequence ID" value="PUB16256.1"/>
    <property type="molecule type" value="Genomic_DNA"/>
</dbReference>
<name>A0A2T6KJY3_9RHOB</name>
<protein>
    <submittedName>
        <fullName evidence="5">Protein SCO1/2</fullName>
    </submittedName>
</protein>
<dbReference type="Proteomes" id="UP000244523">
    <property type="component" value="Unassembled WGS sequence"/>
</dbReference>
<comment type="similarity">
    <text evidence="1">Belongs to the SCO1/2 family.</text>
</comment>
<keyword evidence="2" id="KW-0479">Metal-binding</keyword>
<dbReference type="Pfam" id="PF02630">
    <property type="entry name" value="SCO1-SenC"/>
    <property type="match status" value="1"/>
</dbReference>
<evidence type="ECO:0000313" key="5">
    <source>
        <dbReference type="EMBL" id="PUB16256.1"/>
    </source>
</evidence>
<dbReference type="PANTHER" id="PTHR12151:SF25">
    <property type="entry name" value="LINALOOL DEHYDRATASE_ISOMERASE DOMAIN-CONTAINING PROTEIN"/>
    <property type="match status" value="1"/>
</dbReference>
<keyword evidence="2" id="KW-0186">Copper</keyword>
<dbReference type="PANTHER" id="PTHR12151">
    <property type="entry name" value="ELECTRON TRANSPORT PROTIN SCO1/SENC FAMILY MEMBER"/>
    <property type="match status" value="1"/>
</dbReference>
<feature type="binding site" evidence="2">
    <location>
        <position position="58"/>
    </location>
    <ligand>
        <name>Cu cation</name>
        <dbReference type="ChEBI" id="CHEBI:23378"/>
    </ligand>
</feature>
<dbReference type="Gene3D" id="3.40.30.10">
    <property type="entry name" value="Glutaredoxin"/>
    <property type="match status" value="1"/>
</dbReference>
<keyword evidence="6" id="KW-1185">Reference proteome</keyword>
<dbReference type="GO" id="GO:0046872">
    <property type="term" value="F:metal ion binding"/>
    <property type="evidence" value="ECO:0007669"/>
    <property type="project" value="UniProtKB-KW"/>
</dbReference>
<evidence type="ECO:0000256" key="3">
    <source>
        <dbReference type="PIRSR" id="PIRSR603782-2"/>
    </source>
</evidence>
<dbReference type="OrthoDB" id="9790194at2"/>
<sequence length="185" mass="19486">MIHAATLIAAIAAGPAYANDFPFNIGGAFSLVDQFGVNRTQVAPDGHLQLLFFGYANCEQICSASLPLMADIVDELADVGLLTPVMITVDAARDTVANIGQPLAQYHPDFVGLTGSEAALQIAYDAFSVEKEVLFTDPAGGEVFAHGSFLYLLDSDGEVLTLVPPVMDVDQAVGIITPYLSAHKS</sequence>